<gene>
    <name evidence="2" type="ORF">GSTENG00023722001</name>
</gene>
<reference evidence="2" key="2">
    <citation type="submission" date="2004-02" db="EMBL/GenBank/DDBJ databases">
        <authorList>
            <consortium name="Genoscope"/>
            <consortium name="Whitehead Institute Centre for Genome Research"/>
        </authorList>
    </citation>
    <scope>NUCLEOTIDE SEQUENCE</scope>
</reference>
<evidence type="ECO:0000313" key="2">
    <source>
        <dbReference type="EMBL" id="CAG04095.1"/>
    </source>
</evidence>
<evidence type="ECO:0000256" key="1">
    <source>
        <dbReference type="SAM" id="MobiDB-lite"/>
    </source>
</evidence>
<name>Q4S5I7_TETNG</name>
<sequence>MTHQGRARSGAAPSVCEGRKERDICACDGGLVPEPLPPVQAVAGRTQTRSRHLPSAATTTPPVCLAVTQSAMCALKMLHNALLSLHSGSKRTIQ</sequence>
<reference evidence="2" key="1">
    <citation type="journal article" date="2004" name="Nature">
        <title>Genome duplication in the teleost fish Tetraodon nigroviridis reveals the early vertebrate proto-karyotype.</title>
        <authorList>
            <person name="Jaillon O."/>
            <person name="Aury J.-M."/>
            <person name="Brunet F."/>
            <person name="Petit J.-L."/>
            <person name="Stange-Thomann N."/>
            <person name="Mauceli E."/>
            <person name="Bouneau L."/>
            <person name="Fischer C."/>
            <person name="Ozouf-Costaz C."/>
            <person name="Bernot A."/>
            <person name="Nicaud S."/>
            <person name="Jaffe D."/>
            <person name="Fisher S."/>
            <person name="Lutfalla G."/>
            <person name="Dossat C."/>
            <person name="Segurens B."/>
            <person name="Dasilva C."/>
            <person name="Salanoubat M."/>
            <person name="Levy M."/>
            <person name="Boudet N."/>
            <person name="Castellano S."/>
            <person name="Anthouard V."/>
            <person name="Jubin C."/>
            <person name="Castelli V."/>
            <person name="Katinka M."/>
            <person name="Vacherie B."/>
            <person name="Biemont C."/>
            <person name="Skalli Z."/>
            <person name="Cattolico L."/>
            <person name="Poulain J."/>
            <person name="De Berardinis V."/>
            <person name="Cruaud C."/>
            <person name="Duprat S."/>
            <person name="Brottier P."/>
            <person name="Coutanceau J.-P."/>
            <person name="Gouzy J."/>
            <person name="Parra G."/>
            <person name="Lardier G."/>
            <person name="Chapple C."/>
            <person name="McKernan K.J."/>
            <person name="McEwan P."/>
            <person name="Bosak S."/>
            <person name="Kellis M."/>
            <person name="Volff J.-N."/>
            <person name="Guigo R."/>
            <person name="Zody M.C."/>
            <person name="Mesirov J."/>
            <person name="Lindblad-Toh K."/>
            <person name="Birren B."/>
            <person name="Nusbaum C."/>
            <person name="Kahn D."/>
            <person name="Robinson-Rechavi M."/>
            <person name="Laudet V."/>
            <person name="Schachter V."/>
            <person name="Quetier F."/>
            <person name="Saurin W."/>
            <person name="Scarpelli C."/>
            <person name="Wincker P."/>
            <person name="Lander E.S."/>
            <person name="Weissenbach J."/>
            <person name="Roest Crollius H."/>
        </authorList>
    </citation>
    <scope>NUCLEOTIDE SEQUENCE [LARGE SCALE GENOMIC DNA]</scope>
</reference>
<accession>Q4S5I7</accession>
<organism evidence="2">
    <name type="scientific">Tetraodon nigroviridis</name>
    <name type="common">Spotted green pufferfish</name>
    <name type="synonym">Chelonodon nigroviridis</name>
    <dbReference type="NCBI Taxonomy" id="99883"/>
    <lineage>
        <taxon>Eukaryota</taxon>
        <taxon>Metazoa</taxon>
        <taxon>Chordata</taxon>
        <taxon>Craniata</taxon>
        <taxon>Vertebrata</taxon>
        <taxon>Euteleostomi</taxon>
        <taxon>Actinopterygii</taxon>
        <taxon>Neopterygii</taxon>
        <taxon>Teleostei</taxon>
        <taxon>Neoteleostei</taxon>
        <taxon>Acanthomorphata</taxon>
        <taxon>Eupercaria</taxon>
        <taxon>Tetraodontiformes</taxon>
        <taxon>Tetradontoidea</taxon>
        <taxon>Tetraodontidae</taxon>
        <taxon>Tetraodon</taxon>
    </lineage>
</organism>
<comment type="caution">
    <text evidence="2">The sequence shown here is derived from an EMBL/GenBank/DDBJ whole genome shotgun (WGS) entry which is preliminary data.</text>
</comment>
<dbReference type="KEGG" id="tng:GSTEN00023722G001"/>
<protein>
    <submittedName>
        <fullName evidence="2">(spotted green pufferfish) hypothetical protein</fullName>
    </submittedName>
</protein>
<dbReference type="EMBL" id="CAAE01014729">
    <property type="protein sequence ID" value="CAG04095.1"/>
    <property type="molecule type" value="Genomic_DNA"/>
</dbReference>
<proteinExistence type="predicted"/>
<feature type="region of interest" description="Disordered" evidence="1">
    <location>
        <begin position="36"/>
        <end position="59"/>
    </location>
</feature>
<dbReference type="AlphaFoldDB" id="Q4S5I7"/>